<feature type="signal peptide" evidence="5">
    <location>
        <begin position="1"/>
        <end position="22"/>
    </location>
</feature>
<evidence type="ECO:0000256" key="3">
    <source>
        <dbReference type="ARBA" id="ARBA00009993"/>
    </source>
</evidence>
<proteinExistence type="inferred from homology"/>
<dbReference type="GO" id="GO:0016567">
    <property type="term" value="P:protein ubiquitination"/>
    <property type="evidence" value="ECO:0007669"/>
    <property type="project" value="UniProtKB-UniPathway"/>
</dbReference>
<dbReference type="GO" id="GO:0006511">
    <property type="term" value="P:ubiquitin-dependent protein catabolic process"/>
    <property type="evidence" value="ECO:0007669"/>
    <property type="project" value="InterPro"/>
</dbReference>
<dbReference type="HOGENOM" id="CLU_015101_0_1_1"/>
<feature type="coiled-coil region" evidence="4">
    <location>
        <begin position="245"/>
        <end position="272"/>
    </location>
</feature>
<evidence type="ECO:0000313" key="8">
    <source>
        <dbReference type="Proteomes" id="UP000026915"/>
    </source>
</evidence>
<keyword evidence="8" id="KW-1185">Reference proteome</keyword>
<dbReference type="GO" id="GO:0006629">
    <property type="term" value="P:lipid metabolic process"/>
    <property type="evidence" value="ECO:0007669"/>
    <property type="project" value="InterPro"/>
</dbReference>
<comment type="similarity">
    <text evidence="3">Belongs to the SKP1 family.</text>
</comment>
<dbReference type="SUPFAM" id="SSF54695">
    <property type="entry name" value="POZ domain"/>
    <property type="match status" value="1"/>
</dbReference>
<dbReference type="SMART" id="SM00512">
    <property type="entry name" value="Skp1"/>
    <property type="match status" value="1"/>
</dbReference>
<dbReference type="Gene3D" id="3.30.710.10">
    <property type="entry name" value="Potassium Channel Kv1.1, Chain A"/>
    <property type="match status" value="1"/>
</dbReference>
<dbReference type="Proteomes" id="UP000026915">
    <property type="component" value="Chromosome 8"/>
</dbReference>
<reference evidence="7 8" key="1">
    <citation type="journal article" date="2013" name="Genome Biol.">
        <title>The genome sequence of the most widely cultivated cacao type and its use to identify candidate genes regulating pod color.</title>
        <authorList>
            <person name="Motamayor J.C."/>
            <person name="Mockaitis K."/>
            <person name="Schmutz J."/>
            <person name="Haiminen N."/>
            <person name="Iii D.L."/>
            <person name="Cornejo O."/>
            <person name="Findley S.D."/>
            <person name="Zheng P."/>
            <person name="Utro F."/>
            <person name="Royaert S."/>
            <person name="Saski C."/>
            <person name="Jenkins J."/>
            <person name="Podicheti R."/>
            <person name="Zhao M."/>
            <person name="Scheffler B.E."/>
            <person name="Stack J.C."/>
            <person name="Feltus F.A."/>
            <person name="Mustiga G.M."/>
            <person name="Amores F."/>
            <person name="Phillips W."/>
            <person name="Marelli J.P."/>
            <person name="May G.D."/>
            <person name="Shapiro H."/>
            <person name="Ma J."/>
            <person name="Bustamante C.D."/>
            <person name="Schnell R.J."/>
            <person name="Main D."/>
            <person name="Gilbert D."/>
            <person name="Parida L."/>
            <person name="Kuhn D.N."/>
        </authorList>
    </citation>
    <scope>NUCLEOTIDE SEQUENCE [LARGE SCALE GENOMIC DNA]</scope>
    <source>
        <strain evidence="8">cv. Matina 1-6</strain>
    </source>
</reference>
<dbReference type="InterPro" id="IPR001232">
    <property type="entry name" value="SKP1-like"/>
</dbReference>
<dbReference type="InterPro" id="IPR050592">
    <property type="entry name" value="GDSL_lipolytic_enzyme"/>
</dbReference>
<dbReference type="Pfam" id="PF00657">
    <property type="entry name" value="Lipase_GDSL"/>
    <property type="match status" value="1"/>
</dbReference>
<dbReference type="Gene3D" id="3.40.50.1110">
    <property type="entry name" value="SGNH hydrolase"/>
    <property type="match status" value="1"/>
</dbReference>
<evidence type="ECO:0000256" key="2">
    <source>
        <dbReference type="ARBA" id="ARBA00008668"/>
    </source>
</evidence>
<dbReference type="InterPro" id="IPR035669">
    <property type="entry name" value="SGNH_plant_lipase-like"/>
</dbReference>
<dbReference type="EMBL" id="CM001886">
    <property type="protein sequence ID" value="EOY15094.1"/>
    <property type="molecule type" value="Genomic_DNA"/>
</dbReference>
<dbReference type="InterPro" id="IPR008265">
    <property type="entry name" value="Lipase_GDSL_AS"/>
</dbReference>
<dbReference type="CDD" id="cd01837">
    <property type="entry name" value="SGNH_plant_lipase_like"/>
    <property type="match status" value="1"/>
</dbReference>
<dbReference type="InterPro" id="IPR036514">
    <property type="entry name" value="SGNH_hydro_sf"/>
</dbReference>
<feature type="domain" description="SKP1 component POZ" evidence="6">
    <location>
        <begin position="324"/>
        <end position="379"/>
    </location>
</feature>
<dbReference type="AlphaFoldDB" id="A0A061FKR7"/>
<dbReference type="Pfam" id="PF03931">
    <property type="entry name" value="Skp1_POZ"/>
    <property type="match status" value="1"/>
</dbReference>
<evidence type="ECO:0000256" key="4">
    <source>
        <dbReference type="SAM" id="Coils"/>
    </source>
</evidence>
<accession>A0A061FKR7</accession>
<evidence type="ECO:0000256" key="5">
    <source>
        <dbReference type="SAM" id="SignalP"/>
    </source>
</evidence>
<comment type="pathway">
    <text evidence="1">Protein modification; protein ubiquitination.</text>
</comment>
<dbReference type="eggNOG" id="KOG1724">
    <property type="taxonomic scope" value="Eukaryota"/>
</dbReference>
<sequence>MTSGSNIWLALWVVLVFCGTEASTGDVGVLLAPATPGNRAFPALLAFGDSILDTGNNDNVLTITKCNFPPYGRDFPGGKATGNGKVLSDVIVREGLGVKSALPAFLDPNLPSEELATGVCFASGGSGLDQLTAKLQNVISITDQLNFFKQHIQKLEGAVGPEKAKGTISDSLFLVSSGNNDIAITYFVLLRNLLLDIDLSTTQLDMHGLGARKFAYLSTLPLGSLPAAGKTVVGGLLRDCAASANQAAKMFNSKLEAELNNLNSNLTGAKIVVIDVFNPLLNVIQNANKFGFADASTGCCGTGMLEGYWNHQIGSIVRSSTGRKITLRSLDFEVDEAVALESQTIKHMIEDDCADNGSPLPNVTSKILSKVIEYCKKHVEAPKSDDRSASVEDELKS</sequence>
<dbReference type="UniPathway" id="UPA00143"/>
<dbReference type="InParanoid" id="A0A061FKR7"/>
<dbReference type="Gramene" id="EOY15094">
    <property type="protein sequence ID" value="EOY15094"/>
    <property type="gene ID" value="TCM_034268"/>
</dbReference>
<feature type="chain" id="PRO_5001602178" evidence="5">
    <location>
        <begin position="23"/>
        <end position="397"/>
    </location>
</feature>
<dbReference type="InterPro" id="IPR016073">
    <property type="entry name" value="Skp1_comp_POZ"/>
</dbReference>
<keyword evidence="5" id="KW-0732">Signal</keyword>
<dbReference type="GO" id="GO:0005576">
    <property type="term" value="C:extracellular region"/>
    <property type="evidence" value="ECO:0000318"/>
    <property type="project" value="GO_Central"/>
</dbReference>
<evidence type="ECO:0000256" key="1">
    <source>
        <dbReference type="ARBA" id="ARBA00004906"/>
    </source>
</evidence>
<dbReference type="PANTHER" id="PTHR45642">
    <property type="entry name" value="GDSL ESTERASE/LIPASE EXL3"/>
    <property type="match status" value="1"/>
</dbReference>
<name>A0A061FKR7_THECC</name>
<dbReference type="InterPro" id="IPR001087">
    <property type="entry name" value="GDSL"/>
</dbReference>
<organism evidence="7 8">
    <name type="scientific">Theobroma cacao</name>
    <name type="common">Cacao</name>
    <name type="synonym">Cocoa</name>
    <dbReference type="NCBI Taxonomy" id="3641"/>
    <lineage>
        <taxon>Eukaryota</taxon>
        <taxon>Viridiplantae</taxon>
        <taxon>Streptophyta</taxon>
        <taxon>Embryophyta</taxon>
        <taxon>Tracheophyta</taxon>
        <taxon>Spermatophyta</taxon>
        <taxon>Magnoliopsida</taxon>
        <taxon>eudicotyledons</taxon>
        <taxon>Gunneridae</taxon>
        <taxon>Pentapetalae</taxon>
        <taxon>rosids</taxon>
        <taxon>malvids</taxon>
        <taxon>Malvales</taxon>
        <taxon>Malvaceae</taxon>
        <taxon>Byttnerioideae</taxon>
        <taxon>Theobroma</taxon>
    </lineage>
</organism>
<evidence type="ECO:0000313" key="7">
    <source>
        <dbReference type="EMBL" id="EOY15094.1"/>
    </source>
</evidence>
<dbReference type="PROSITE" id="PS01098">
    <property type="entry name" value="LIPASE_GDSL_SER"/>
    <property type="match status" value="1"/>
</dbReference>
<dbReference type="InterPro" id="IPR011333">
    <property type="entry name" value="SKP1/BTB/POZ_sf"/>
</dbReference>
<gene>
    <name evidence="7" type="ORF">TCM_034268</name>
</gene>
<evidence type="ECO:0000259" key="6">
    <source>
        <dbReference type="Pfam" id="PF03931"/>
    </source>
</evidence>
<comment type="similarity">
    <text evidence="2">Belongs to the 'GDSL' lipolytic enzyme family.</text>
</comment>
<dbReference type="OMA" id="TFPGAKF"/>
<dbReference type="GO" id="GO:0016298">
    <property type="term" value="F:lipase activity"/>
    <property type="evidence" value="ECO:0007669"/>
    <property type="project" value="InterPro"/>
</dbReference>
<dbReference type="PANTHER" id="PTHR45642:SF135">
    <property type="entry name" value="GDSL ESTERASE_LIPASE EXL2"/>
    <property type="match status" value="1"/>
</dbReference>
<protein>
    <submittedName>
        <fullName evidence="7">JHL20J20.8-like protein</fullName>
    </submittedName>
</protein>
<keyword evidence="4" id="KW-0175">Coiled coil</keyword>
<dbReference type="GO" id="GO:0009867">
    <property type="term" value="P:jasmonic acid mediated signaling pathway"/>
    <property type="evidence" value="ECO:0007669"/>
    <property type="project" value="UniProtKB-ARBA"/>
</dbReference>